<protein>
    <submittedName>
        <fullName evidence="1">Uncharacterized protein</fullName>
    </submittedName>
</protein>
<proteinExistence type="predicted"/>
<name>A0AAD9UBX7_RIDPI</name>
<keyword evidence="2" id="KW-1185">Reference proteome</keyword>
<accession>A0AAD9UBX7</accession>
<sequence>MQKQPKVNDIYVSVTIQSGVQHVVDGATQLMSVAAHRLLSVSRVARRDTSAICVAITRNRHSRDTARDTP</sequence>
<dbReference type="AlphaFoldDB" id="A0AAD9UBX7"/>
<gene>
    <name evidence="1" type="ORF">NP493_293g04076</name>
</gene>
<dbReference type="Proteomes" id="UP001209878">
    <property type="component" value="Unassembled WGS sequence"/>
</dbReference>
<reference evidence="1" key="1">
    <citation type="journal article" date="2023" name="Mol. Biol. Evol.">
        <title>Third-Generation Sequencing Reveals the Adaptive Role of the Epigenome in Three Deep-Sea Polychaetes.</title>
        <authorList>
            <person name="Perez M."/>
            <person name="Aroh O."/>
            <person name="Sun Y."/>
            <person name="Lan Y."/>
            <person name="Juniper S.K."/>
            <person name="Young C.R."/>
            <person name="Angers B."/>
            <person name="Qian P.Y."/>
        </authorList>
    </citation>
    <scope>NUCLEOTIDE SEQUENCE</scope>
    <source>
        <strain evidence="1">R07B-5</strain>
    </source>
</reference>
<organism evidence="1 2">
    <name type="scientific">Ridgeia piscesae</name>
    <name type="common">Tubeworm</name>
    <dbReference type="NCBI Taxonomy" id="27915"/>
    <lineage>
        <taxon>Eukaryota</taxon>
        <taxon>Metazoa</taxon>
        <taxon>Spiralia</taxon>
        <taxon>Lophotrochozoa</taxon>
        <taxon>Annelida</taxon>
        <taxon>Polychaeta</taxon>
        <taxon>Sedentaria</taxon>
        <taxon>Canalipalpata</taxon>
        <taxon>Sabellida</taxon>
        <taxon>Siboglinidae</taxon>
        <taxon>Ridgeia</taxon>
    </lineage>
</organism>
<evidence type="ECO:0000313" key="1">
    <source>
        <dbReference type="EMBL" id="KAK2183888.1"/>
    </source>
</evidence>
<dbReference type="EMBL" id="JAODUO010000292">
    <property type="protein sequence ID" value="KAK2183888.1"/>
    <property type="molecule type" value="Genomic_DNA"/>
</dbReference>
<comment type="caution">
    <text evidence="1">The sequence shown here is derived from an EMBL/GenBank/DDBJ whole genome shotgun (WGS) entry which is preliminary data.</text>
</comment>
<evidence type="ECO:0000313" key="2">
    <source>
        <dbReference type="Proteomes" id="UP001209878"/>
    </source>
</evidence>